<evidence type="ECO:0000256" key="8">
    <source>
        <dbReference type="ARBA" id="ARBA00023010"/>
    </source>
</evidence>
<organism evidence="11 12">
    <name type="scientific">Skermania pinensis</name>
    <dbReference type="NCBI Taxonomy" id="39122"/>
    <lineage>
        <taxon>Bacteria</taxon>
        <taxon>Bacillati</taxon>
        <taxon>Actinomycetota</taxon>
        <taxon>Actinomycetes</taxon>
        <taxon>Mycobacteriales</taxon>
        <taxon>Gordoniaceae</taxon>
        <taxon>Skermania</taxon>
    </lineage>
</organism>
<evidence type="ECO:0000256" key="6">
    <source>
        <dbReference type="ARBA" id="ARBA00022927"/>
    </source>
</evidence>
<keyword evidence="12" id="KW-1185">Reference proteome</keyword>
<feature type="compositionally biased region" description="Low complexity" evidence="10">
    <location>
        <begin position="108"/>
        <end position="120"/>
    </location>
</feature>
<evidence type="ECO:0000313" key="12">
    <source>
        <dbReference type="Proteomes" id="UP000887023"/>
    </source>
</evidence>
<dbReference type="SMART" id="SM01323">
    <property type="entry name" value="YajC"/>
    <property type="match status" value="1"/>
</dbReference>
<comment type="similarity">
    <text evidence="2">Belongs to the YajC family.</text>
</comment>
<protein>
    <submittedName>
        <fullName evidence="11">Preprotein translocase subunit YajC</fullName>
    </submittedName>
</protein>
<dbReference type="Pfam" id="PF02699">
    <property type="entry name" value="YajC"/>
    <property type="match status" value="1"/>
</dbReference>
<evidence type="ECO:0000256" key="9">
    <source>
        <dbReference type="ARBA" id="ARBA00023136"/>
    </source>
</evidence>
<dbReference type="InterPro" id="IPR003849">
    <property type="entry name" value="Preprotein_translocase_YajC"/>
</dbReference>
<evidence type="ECO:0000256" key="7">
    <source>
        <dbReference type="ARBA" id="ARBA00022989"/>
    </source>
</evidence>
<evidence type="ECO:0000256" key="2">
    <source>
        <dbReference type="ARBA" id="ARBA00006742"/>
    </source>
</evidence>
<keyword evidence="6" id="KW-0653">Protein transport</keyword>
<dbReference type="PRINTS" id="PR01853">
    <property type="entry name" value="YAJCTRNLCASE"/>
</dbReference>
<gene>
    <name evidence="11" type="primary">yajC</name>
    <name evidence="11" type="ORF">KV203_08970</name>
</gene>
<dbReference type="Proteomes" id="UP000887023">
    <property type="component" value="Chromosome"/>
</dbReference>
<accession>A0ABX8SC96</accession>
<dbReference type="EMBL" id="CP079105">
    <property type="protein sequence ID" value="QXQ15418.1"/>
    <property type="molecule type" value="Genomic_DNA"/>
</dbReference>
<dbReference type="NCBIfam" id="TIGR00739">
    <property type="entry name" value="yajC"/>
    <property type="match status" value="1"/>
</dbReference>
<keyword evidence="8" id="KW-0811">Translocation</keyword>
<comment type="subcellular location">
    <subcellularLocation>
        <location evidence="1">Cell membrane</location>
        <topology evidence="1">Single-pass membrane protein</topology>
    </subcellularLocation>
</comment>
<dbReference type="PANTHER" id="PTHR33909">
    <property type="entry name" value="SEC TRANSLOCON ACCESSORY COMPLEX SUBUNIT YAJC"/>
    <property type="match status" value="1"/>
</dbReference>
<proteinExistence type="inferred from homology"/>
<feature type="region of interest" description="Disordered" evidence="10">
    <location>
        <begin position="83"/>
        <end position="120"/>
    </location>
</feature>
<keyword evidence="4" id="KW-1003">Cell membrane</keyword>
<dbReference type="PANTHER" id="PTHR33909:SF1">
    <property type="entry name" value="SEC TRANSLOCON ACCESSORY COMPLEX SUBUNIT YAJC"/>
    <property type="match status" value="1"/>
</dbReference>
<keyword evidence="9" id="KW-0472">Membrane</keyword>
<reference evidence="11" key="1">
    <citation type="submission" date="2021-07" db="EMBL/GenBank/DDBJ databases">
        <title>Candidatus Kaistella beijingensis sp. nov. isolated from a municipal wastewater treatment plant is involved in sludge foaming.</title>
        <authorList>
            <person name="Song Y."/>
            <person name="Liu S.-J."/>
        </authorList>
    </citation>
    <scope>NUCLEOTIDE SEQUENCE</scope>
    <source>
        <strain evidence="11">DSM 43998</strain>
    </source>
</reference>
<evidence type="ECO:0000256" key="4">
    <source>
        <dbReference type="ARBA" id="ARBA00022475"/>
    </source>
</evidence>
<evidence type="ECO:0000256" key="3">
    <source>
        <dbReference type="ARBA" id="ARBA00022448"/>
    </source>
</evidence>
<evidence type="ECO:0000256" key="10">
    <source>
        <dbReference type="SAM" id="MobiDB-lite"/>
    </source>
</evidence>
<name>A0ABX8SC96_9ACTN</name>
<evidence type="ECO:0000256" key="1">
    <source>
        <dbReference type="ARBA" id="ARBA00004162"/>
    </source>
</evidence>
<keyword evidence="7" id="KW-1133">Transmembrane helix</keyword>
<sequence length="120" mass="12682">MDLLFPLLILVLLVPMFLAVRRQRKEMAASTAMQAALQVGDRVVTTSGLYGTITHVDDESVDLEIAEDVITTWLRAAIREVRKDDSAPVEESAAGGESPPDVSLSKDAGPTAGTASSAGE</sequence>
<evidence type="ECO:0000313" key="11">
    <source>
        <dbReference type="EMBL" id="QXQ15418.1"/>
    </source>
</evidence>
<evidence type="ECO:0000256" key="5">
    <source>
        <dbReference type="ARBA" id="ARBA00022692"/>
    </source>
</evidence>
<keyword evidence="3" id="KW-0813">Transport</keyword>
<dbReference type="RefSeq" id="WP_066468089.1">
    <property type="nucleotide sequence ID" value="NZ_CBCRUZ010000001.1"/>
</dbReference>
<keyword evidence="5" id="KW-0812">Transmembrane</keyword>